<proteinExistence type="predicted"/>
<comment type="subcellular location">
    <subcellularLocation>
        <location evidence="1">Membrane</location>
        <topology evidence="1">Multi-pass membrane protein</topology>
    </subcellularLocation>
</comment>
<evidence type="ECO:0000256" key="7">
    <source>
        <dbReference type="ARBA" id="ARBA00023136"/>
    </source>
</evidence>
<protein>
    <submittedName>
        <fullName evidence="11">ABC transporter</fullName>
    </submittedName>
</protein>
<feature type="region of interest" description="Disordered" evidence="8">
    <location>
        <begin position="23"/>
        <end position="49"/>
    </location>
</feature>
<evidence type="ECO:0000313" key="12">
    <source>
        <dbReference type="Proteomes" id="UP001472866"/>
    </source>
</evidence>
<dbReference type="Proteomes" id="UP001472866">
    <property type="component" value="Chromosome 06"/>
</dbReference>
<accession>A0AAX4P8E3</accession>
<dbReference type="InterPro" id="IPR013525">
    <property type="entry name" value="ABC2_TM"/>
</dbReference>
<feature type="transmembrane region" description="Helical" evidence="9">
    <location>
        <begin position="543"/>
        <end position="566"/>
    </location>
</feature>
<keyword evidence="7 9" id="KW-0472">Membrane</keyword>
<evidence type="ECO:0000256" key="2">
    <source>
        <dbReference type="ARBA" id="ARBA00022448"/>
    </source>
</evidence>
<reference evidence="11 12" key="1">
    <citation type="submission" date="2024-03" db="EMBL/GenBank/DDBJ databases">
        <title>Complete genome sequence of the green alga Chloropicon roscoffensis RCC1871.</title>
        <authorList>
            <person name="Lemieux C."/>
            <person name="Pombert J.-F."/>
            <person name="Otis C."/>
            <person name="Turmel M."/>
        </authorList>
    </citation>
    <scope>NUCLEOTIDE SEQUENCE [LARGE SCALE GENOMIC DNA]</scope>
    <source>
        <strain evidence="11 12">RCC1871</strain>
    </source>
</reference>
<dbReference type="GO" id="GO:0140359">
    <property type="term" value="F:ABC-type transporter activity"/>
    <property type="evidence" value="ECO:0007669"/>
    <property type="project" value="InterPro"/>
</dbReference>
<feature type="transmembrane region" description="Helical" evidence="9">
    <location>
        <begin position="701"/>
        <end position="724"/>
    </location>
</feature>
<evidence type="ECO:0000256" key="6">
    <source>
        <dbReference type="ARBA" id="ARBA00022989"/>
    </source>
</evidence>
<keyword evidence="4" id="KW-0547">Nucleotide-binding</keyword>
<dbReference type="PROSITE" id="PS00211">
    <property type="entry name" value="ABC_TRANSPORTER_1"/>
    <property type="match status" value="1"/>
</dbReference>
<evidence type="ECO:0000256" key="1">
    <source>
        <dbReference type="ARBA" id="ARBA00004141"/>
    </source>
</evidence>
<keyword evidence="5" id="KW-0067">ATP-binding</keyword>
<dbReference type="Pfam" id="PF01061">
    <property type="entry name" value="ABC2_membrane"/>
    <property type="match status" value="1"/>
</dbReference>
<keyword evidence="3 9" id="KW-0812">Transmembrane</keyword>
<dbReference type="SMART" id="SM00382">
    <property type="entry name" value="AAA"/>
    <property type="match status" value="1"/>
</dbReference>
<dbReference type="SUPFAM" id="SSF52540">
    <property type="entry name" value="P-loop containing nucleoside triphosphate hydrolases"/>
    <property type="match status" value="1"/>
</dbReference>
<keyword evidence="12" id="KW-1185">Reference proteome</keyword>
<feature type="domain" description="ABC transporter" evidence="10">
    <location>
        <begin position="74"/>
        <end position="334"/>
    </location>
</feature>
<dbReference type="GO" id="GO:0005524">
    <property type="term" value="F:ATP binding"/>
    <property type="evidence" value="ECO:0007669"/>
    <property type="project" value="UniProtKB-KW"/>
</dbReference>
<feature type="compositionally biased region" description="Low complexity" evidence="8">
    <location>
        <begin position="35"/>
        <end position="49"/>
    </location>
</feature>
<dbReference type="EMBL" id="CP151506">
    <property type="protein sequence ID" value="WZN62472.1"/>
    <property type="molecule type" value="Genomic_DNA"/>
</dbReference>
<dbReference type="PROSITE" id="PS50893">
    <property type="entry name" value="ABC_TRANSPORTER_2"/>
    <property type="match status" value="1"/>
</dbReference>
<dbReference type="PANTHER" id="PTHR48041:SF134">
    <property type="entry name" value="ABC TRANSPORTER G FAMILY"/>
    <property type="match status" value="1"/>
</dbReference>
<organism evidence="11 12">
    <name type="scientific">Chloropicon roscoffensis</name>
    <dbReference type="NCBI Taxonomy" id="1461544"/>
    <lineage>
        <taxon>Eukaryota</taxon>
        <taxon>Viridiplantae</taxon>
        <taxon>Chlorophyta</taxon>
        <taxon>Chloropicophyceae</taxon>
        <taxon>Chloropicales</taxon>
        <taxon>Chloropicaceae</taxon>
        <taxon>Chloropicon</taxon>
    </lineage>
</organism>
<evidence type="ECO:0000256" key="9">
    <source>
        <dbReference type="SAM" id="Phobius"/>
    </source>
</evidence>
<dbReference type="PANTHER" id="PTHR48041">
    <property type="entry name" value="ABC TRANSPORTER G FAMILY MEMBER 28"/>
    <property type="match status" value="1"/>
</dbReference>
<dbReference type="InterPro" id="IPR050352">
    <property type="entry name" value="ABCG_transporters"/>
</dbReference>
<dbReference type="AlphaFoldDB" id="A0AAX4P8E3"/>
<dbReference type="InterPro" id="IPR017871">
    <property type="entry name" value="ABC_transporter-like_CS"/>
</dbReference>
<feature type="transmembrane region" description="Helical" evidence="9">
    <location>
        <begin position="458"/>
        <end position="480"/>
    </location>
</feature>
<dbReference type="InterPro" id="IPR027417">
    <property type="entry name" value="P-loop_NTPase"/>
</dbReference>
<dbReference type="GO" id="GO:0016020">
    <property type="term" value="C:membrane"/>
    <property type="evidence" value="ECO:0007669"/>
    <property type="project" value="UniProtKB-SubCell"/>
</dbReference>
<keyword evidence="6 9" id="KW-1133">Transmembrane helix</keyword>
<evidence type="ECO:0000256" key="3">
    <source>
        <dbReference type="ARBA" id="ARBA00022692"/>
    </source>
</evidence>
<evidence type="ECO:0000313" key="11">
    <source>
        <dbReference type="EMBL" id="WZN62472.1"/>
    </source>
</evidence>
<dbReference type="InterPro" id="IPR003593">
    <property type="entry name" value="AAA+_ATPase"/>
</dbReference>
<gene>
    <name evidence="11" type="ORF">HKI87_06g40090</name>
</gene>
<sequence>MADHEEEEHEPRRITAALRVESVSEGGSGGGGAEPYGVSGQNGTTTTTTTVLERENTRVSGLTITLHGVGVDILKGGGLWKRLFFWKRRGVPDPEEGAKSILHDVTAVVRGGEMYGLMGPSGAGKTTLLDVISHRLKHPAKMRGSVLYDNHHPTMAEVRRDASYVEQSDDVLSCMGHFTVFELVLFAAMCKLPHDKWTKEEKIQRVNQVLKQMSLDSAANTVVGNPGVGLRGVSGGERKRVAISMGLLYNPRAIFLDEPTTGLDSAMASEVMHIVKQRLQRRGCTIVVTIHQPSPVIFSLLDSVILLKGGRVVYLGPGGNDGPCAYFKSLGYPYRTGYNIAEFLLETVTDKAAVCDFAQKFQDSDLCAGQRAQAELAWRQHSSGSSTSERWGAAKPEVGVRRERMRFANTRAGEIWVLLRYRVAPKLRMGWFVMSKLALPILVGGVYATFFNNLPRNFFGTFATAGLLFVTVALAGFLAIAPLEDFRGEWALILRQRQDGYYRSSSYVVEKMVQELPYGILGSVGFAVITYFSIGLKMTPYAFFFYTLCSFVVNIVSTACSFGVASNIHVEFLPQVVIHVWTTLNIMVTGLFLPKCQIPVWWSWLYWISYQQWTWSALMLNQYGEQSGVEQSVIDGTCEASFGDGAKCSGGFGSVMNLLPTLLQATGGFTSSSNGTSSNKCVQMNDFALNMFFLGEGAHSNMWLCLLYASLSLPVFLCLFYLGVWRSTRRRL</sequence>
<evidence type="ECO:0000256" key="8">
    <source>
        <dbReference type="SAM" id="MobiDB-lite"/>
    </source>
</evidence>
<dbReference type="GO" id="GO:0016887">
    <property type="term" value="F:ATP hydrolysis activity"/>
    <property type="evidence" value="ECO:0007669"/>
    <property type="project" value="InterPro"/>
</dbReference>
<evidence type="ECO:0000256" key="4">
    <source>
        <dbReference type="ARBA" id="ARBA00022741"/>
    </source>
</evidence>
<dbReference type="Pfam" id="PF00005">
    <property type="entry name" value="ABC_tran"/>
    <property type="match status" value="1"/>
</dbReference>
<dbReference type="InterPro" id="IPR003439">
    <property type="entry name" value="ABC_transporter-like_ATP-bd"/>
</dbReference>
<feature type="transmembrane region" description="Helical" evidence="9">
    <location>
        <begin position="429"/>
        <end position="451"/>
    </location>
</feature>
<evidence type="ECO:0000259" key="10">
    <source>
        <dbReference type="PROSITE" id="PS50893"/>
    </source>
</evidence>
<dbReference type="Gene3D" id="3.40.50.300">
    <property type="entry name" value="P-loop containing nucleotide triphosphate hydrolases"/>
    <property type="match status" value="1"/>
</dbReference>
<feature type="transmembrane region" description="Helical" evidence="9">
    <location>
        <begin position="516"/>
        <end position="536"/>
    </location>
</feature>
<keyword evidence="2" id="KW-0813">Transport</keyword>
<name>A0AAX4P8E3_9CHLO</name>
<evidence type="ECO:0000256" key="5">
    <source>
        <dbReference type="ARBA" id="ARBA00022840"/>
    </source>
</evidence>